<gene>
    <name evidence="2" type="ORF">K469DRAFT_700449</name>
</gene>
<accession>A0A6A6DC77</accession>
<evidence type="ECO:0000256" key="1">
    <source>
        <dbReference type="SAM" id="MobiDB-lite"/>
    </source>
</evidence>
<name>A0A6A6DC77_9PEZI</name>
<protein>
    <recommendedName>
        <fullName evidence="4">Transposase IS30-like HTH domain-containing protein</fullName>
    </recommendedName>
</protein>
<dbReference type="OrthoDB" id="3783684at2759"/>
<evidence type="ECO:0000313" key="2">
    <source>
        <dbReference type="EMBL" id="KAF2176058.1"/>
    </source>
</evidence>
<feature type="compositionally biased region" description="Basic and acidic residues" evidence="1">
    <location>
        <begin position="10"/>
        <end position="23"/>
    </location>
</feature>
<keyword evidence="3" id="KW-1185">Reference proteome</keyword>
<reference evidence="2" key="1">
    <citation type="journal article" date="2020" name="Stud. Mycol.">
        <title>101 Dothideomycetes genomes: a test case for predicting lifestyles and emergence of pathogens.</title>
        <authorList>
            <person name="Haridas S."/>
            <person name="Albert R."/>
            <person name="Binder M."/>
            <person name="Bloem J."/>
            <person name="Labutti K."/>
            <person name="Salamov A."/>
            <person name="Andreopoulos B."/>
            <person name="Baker S."/>
            <person name="Barry K."/>
            <person name="Bills G."/>
            <person name="Bluhm B."/>
            <person name="Cannon C."/>
            <person name="Castanera R."/>
            <person name="Culley D."/>
            <person name="Daum C."/>
            <person name="Ezra D."/>
            <person name="Gonzalez J."/>
            <person name="Henrissat B."/>
            <person name="Kuo A."/>
            <person name="Liang C."/>
            <person name="Lipzen A."/>
            <person name="Lutzoni F."/>
            <person name="Magnuson J."/>
            <person name="Mondo S."/>
            <person name="Nolan M."/>
            <person name="Ohm R."/>
            <person name="Pangilinan J."/>
            <person name="Park H.-J."/>
            <person name="Ramirez L."/>
            <person name="Alfaro M."/>
            <person name="Sun H."/>
            <person name="Tritt A."/>
            <person name="Yoshinaga Y."/>
            <person name="Zwiers L.-H."/>
            <person name="Turgeon B."/>
            <person name="Goodwin S."/>
            <person name="Spatafora J."/>
            <person name="Crous P."/>
            <person name="Grigoriev I."/>
        </authorList>
    </citation>
    <scope>NUCLEOTIDE SEQUENCE</scope>
    <source>
        <strain evidence="2">CBS 207.26</strain>
    </source>
</reference>
<organism evidence="2 3">
    <name type="scientific">Zopfia rhizophila CBS 207.26</name>
    <dbReference type="NCBI Taxonomy" id="1314779"/>
    <lineage>
        <taxon>Eukaryota</taxon>
        <taxon>Fungi</taxon>
        <taxon>Dikarya</taxon>
        <taxon>Ascomycota</taxon>
        <taxon>Pezizomycotina</taxon>
        <taxon>Dothideomycetes</taxon>
        <taxon>Dothideomycetes incertae sedis</taxon>
        <taxon>Zopfiaceae</taxon>
        <taxon>Zopfia</taxon>
    </lineage>
</organism>
<sequence>MPGKHKNRRSYRDTDRPCGQHLNERERTQILKLHHIAKWNKSRIARELRLAGSTVILCIQEGYFTPNRPLGRRPILTTPKRRRLVQRATLDAYH</sequence>
<feature type="region of interest" description="Disordered" evidence="1">
    <location>
        <begin position="1"/>
        <end position="23"/>
    </location>
</feature>
<evidence type="ECO:0008006" key="4">
    <source>
        <dbReference type="Google" id="ProtNLM"/>
    </source>
</evidence>
<proteinExistence type="predicted"/>
<dbReference type="EMBL" id="ML994716">
    <property type="protein sequence ID" value="KAF2176058.1"/>
    <property type="molecule type" value="Genomic_DNA"/>
</dbReference>
<dbReference type="Proteomes" id="UP000800200">
    <property type="component" value="Unassembled WGS sequence"/>
</dbReference>
<evidence type="ECO:0000313" key="3">
    <source>
        <dbReference type="Proteomes" id="UP000800200"/>
    </source>
</evidence>
<dbReference type="AlphaFoldDB" id="A0A6A6DC77"/>